<dbReference type="OrthoDB" id="4153865at2759"/>
<keyword evidence="3" id="KW-1185">Reference proteome</keyword>
<name>A0A5N5X8C7_9EURO</name>
<evidence type="ECO:0000313" key="3">
    <source>
        <dbReference type="Proteomes" id="UP000326565"/>
    </source>
</evidence>
<sequence length="76" mass="8438">MGLFNSFKSSPEESTRTQQPTWDPDTIAMQQPSSPPAPTIERVVIEQPQNKQRQLRGGGEGADCCCGLYVRWSSLL</sequence>
<dbReference type="EMBL" id="ML732173">
    <property type="protein sequence ID" value="KAB8077018.1"/>
    <property type="molecule type" value="Genomic_DNA"/>
</dbReference>
<reference evidence="2 3" key="1">
    <citation type="submission" date="2019-04" db="EMBL/GenBank/DDBJ databases">
        <title>Friends and foes A comparative genomics study of 23 Aspergillus species from section Flavi.</title>
        <authorList>
            <consortium name="DOE Joint Genome Institute"/>
            <person name="Kjaerbolling I."/>
            <person name="Vesth T."/>
            <person name="Frisvad J.C."/>
            <person name="Nybo J.L."/>
            <person name="Theobald S."/>
            <person name="Kildgaard S."/>
            <person name="Isbrandt T."/>
            <person name="Kuo A."/>
            <person name="Sato A."/>
            <person name="Lyhne E.K."/>
            <person name="Kogle M.E."/>
            <person name="Wiebenga A."/>
            <person name="Kun R.S."/>
            <person name="Lubbers R.J."/>
            <person name="Makela M.R."/>
            <person name="Barry K."/>
            <person name="Chovatia M."/>
            <person name="Clum A."/>
            <person name="Daum C."/>
            <person name="Haridas S."/>
            <person name="He G."/>
            <person name="LaButti K."/>
            <person name="Lipzen A."/>
            <person name="Mondo S."/>
            <person name="Riley R."/>
            <person name="Salamov A."/>
            <person name="Simmons B.A."/>
            <person name="Magnuson J.K."/>
            <person name="Henrissat B."/>
            <person name="Mortensen U.H."/>
            <person name="Larsen T.O."/>
            <person name="Devries R.P."/>
            <person name="Grigoriev I.V."/>
            <person name="Machida M."/>
            <person name="Baker S.E."/>
            <person name="Andersen M.R."/>
        </authorList>
    </citation>
    <scope>NUCLEOTIDE SEQUENCE [LARGE SCALE GENOMIC DNA]</scope>
    <source>
        <strain evidence="2 3">CBS 151.66</strain>
    </source>
</reference>
<feature type="region of interest" description="Disordered" evidence="1">
    <location>
        <begin position="1"/>
        <end position="39"/>
    </location>
</feature>
<evidence type="ECO:0000313" key="2">
    <source>
        <dbReference type="EMBL" id="KAB8077018.1"/>
    </source>
</evidence>
<accession>A0A5N5X8C7</accession>
<gene>
    <name evidence="2" type="ORF">BDV29DRAFT_154104</name>
</gene>
<protein>
    <submittedName>
        <fullName evidence="2">Uncharacterized protein</fullName>
    </submittedName>
</protein>
<dbReference type="AlphaFoldDB" id="A0A5N5X8C7"/>
<proteinExistence type="predicted"/>
<organism evidence="2 3">
    <name type="scientific">Aspergillus leporis</name>
    <dbReference type="NCBI Taxonomy" id="41062"/>
    <lineage>
        <taxon>Eukaryota</taxon>
        <taxon>Fungi</taxon>
        <taxon>Dikarya</taxon>
        <taxon>Ascomycota</taxon>
        <taxon>Pezizomycotina</taxon>
        <taxon>Eurotiomycetes</taxon>
        <taxon>Eurotiomycetidae</taxon>
        <taxon>Eurotiales</taxon>
        <taxon>Aspergillaceae</taxon>
        <taxon>Aspergillus</taxon>
        <taxon>Aspergillus subgen. Circumdati</taxon>
    </lineage>
</organism>
<evidence type="ECO:0000256" key="1">
    <source>
        <dbReference type="SAM" id="MobiDB-lite"/>
    </source>
</evidence>
<dbReference type="Proteomes" id="UP000326565">
    <property type="component" value="Unassembled WGS sequence"/>
</dbReference>